<dbReference type="NCBIfam" id="NF001208">
    <property type="entry name" value="PRK00174.1"/>
    <property type="match status" value="1"/>
</dbReference>
<dbReference type="Pfam" id="PF00501">
    <property type="entry name" value="AMP-binding"/>
    <property type="match status" value="1"/>
</dbReference>
<dbReference type="PANTHER" id="PTHR43347:SF3">
    <property type="entry name" value="ACYL-COA SYNTHETASE SHORT-CHAIN FAMILY MEMBER 3, MITOCHONDRIAL"/>
    <property type="match status" value="1"/>
</dbReference>
<dbReference type="Pfam" id="PF13193">
    <property type="entry name" value="AMP-binding_C"/>
    <property type="match status" value="1"/>
</dbReference>
<name>A0ABW5CBS7_9PROT</name>
<evidence type="ECO:0000313" key="6">
    <source>
        <dbReference type="Proteomes" id="UP001597296"/>
    </source>
</evidence>
<dbReference type="Gene3D" id="3.30.300.30">
    <property type="match status" value="1"/>
</dbReference>
<comment type="caution">
    <text evidence="5">The sequence shown here is derived from an EMBL/GenBank/DDBJ whole genome shotgun (WGS) entry which is preliminary data.</text>
</comment>
<keyword evidence="6" id="KW-1185">Reference proteome</keyword>
<proteinExistence type="inferred from homology"/>
<evidence type="ECO:0000259" key="4">
    <source>
        <dbReference type="Pfam" id="PF16177"/>
    </source>
</evidence>
<evidence type="ECO:0000313" key="5">
    <source>
        <dbReference type="EMBL" id="MFD2233417.1"/>
    </source>
</evidence>
<dbReference type="Proteomes" id="UP001597296">
    <property type="component" value="Unassembled WGS sequence"/>
</dbReference>
<gene>
    <name evidence="5" type="ORF">ACFSNB_06340</name>
</gene>
<evidence type="ECO:0000259" key="3">
    <source>
        <dbReference type="Pfam" id="PF13193"/>
    </source>
</evidence>
<dbReference type="InterPro" id="IPR042099">
    <property type="entry name" value="ANL_N_sf"/>
</dbReference>
<feature type="domain" description="Acetyl-coenzyme A synthetase N-terminal" evidence="4">
    <location>
        <begin position="22"/>
        <end position="76"/>
    </location>
</feature>
<dbReference type="InterPro" id="IPR045851">
    <property type="entry name" value="AMP-bd_C_sf"/>
</dbReference>
<protein>
    <submittedName>
        <fullName evidence="5">Propionyl-CoA synthetase</fullName>
    </submittedName>
</protein>
<dbReference type="CDD" id="cd05967">
    <property type="entry name" value="PrpE"/>
    <property type="match status" value="1"/>
</dbReference>
<comment type="similarity">
    <text evidence="1">Belongs to the ATP-dependent AMP-binding enzyme family.</text>
</comment>
<dbReference type="SUPFAM" id="SSF56801">
    <property type="entry name" value="Acetyl-CoA synthetase-like"/>
    <property type="match status" value="1"/>
</dbReference>
<dbReference type="PROSITE" id="PS00455">
    <property type="entry name" value="AMP_BINDING"/>
    <property type="match status" value="1"/>
</dbReference>
<dbReference type="InterPro" id="IPR000873">
    <property type="entry name" value="AMP-dep_synth/lig_dom"/>
</dbReference>
<organism evidence="5 6">
    <name type="scientific">Phaeospirillum tilakii</name>
    <dbReference type="NCBI Taxonomy" id="741673"/>
    <lineage>
        <taxon>Bacteria</taxon>
        <taxon>Pseudomonadati</taxon>
        <taxon>Pseudomonadota</taxon>
        <taxon>Alphaproteobacteria</taxon>
        <taxon>Rhodospirillales</taxon>
        <taxon>Rhodospirillaceae</taxon>
        <taxon>Phaeospirillum</taxon>
    </lineage>
</organism>
<dbReference type="EMBL" id="JBHUIY010000009">
    <property type="protein sequence ID" value="MFD2233417.1"/>
    <property type="molecule type" value="Genomic_DNA"/>
</dbReference>
<dbReference type="InterPro" id="IPR032387">
    <property type="entry name" value="ACAS_N"/>
</dbReference>
<feature type="domain" description="AMP-binding enzyme C-terminal" evidence="3">
    <location>
        <begin position="529"/>
        <end position="607"/>
    </location>
</feature>
<dbReference type="PANTHER" id="PTHR43347">
    <property type="entry name" value="ACYL-COA SYNTHETASE"/>
    <property type="match status" value="1"/>
</dbReference>
<dbReference type="Gene3D" id="3.40.50.12780">
    <property type="entry name" value="N-terminal domain of ligase-like"/>
    <property type="match status" value="1"/>
</dbReference>
<dbReference type="Pfam" id="PF16177">
    <property type="entry name" value="ACAS_N"/>
    <property type="match status" value="1"/>
</dbReference>
<feature type="domain" description="AMP-dependent synthetase/ligase" evidence="2">
    <location>
        <begin position="85"/>
        <end position="464"/>
    </location>
</feature>
<sequence>MRRDTRSEDKTERYQVDMSNPYQQAYDASLHNPEGFWAEAAREIDWEKPWDKVLDGSKAPFYRWFVGAETNTCYNAVDRHVEGGRADQPAIIYDSPVSNTKRILTYAELQDQVSRLAGALAGLGVTKGDRVLLYMPMIPEALVGMLATARLGAIHTVVFGGFAPNELATRIIDAEPKVILSASCGIEGSRVLAYKPMLDQAIELSSHKPAHTVVYQRPQATAELKPGTDHDWAALVAGAEPHGCVTVQATDPLYILYTSGTTGQPKGVVRDNGGHMVALKWSMSAIYDIKPGEVFWAASDVGWVVGHSYICYAPLLHGATTVVYEGKPVGTPDAGAFWRVISEYKVSALFTAPTAFRAIKREDPKAELLRQYDLSSLRTLFLAGERSDPDTINWAADNLKVPVIDHWWQTETGWAIAANCMGLHHFPVKPGSPTKPVPGWGLEVLDESHQPCEAGKVGALVVRLPLPPGTLLTLWNADQRCHDSYFAEFPGCYKTADAGYIDEDGYVYVMARTDDIINVAGHRLSTGAMEEVLASHPDVAECAVIGVADQLKGQLPLGFVCLKAGVTKSDEQVIKEVVQLVRERIGPVAAFKTCTVVKRLPKTRSGKILRGTMQKIADNQDYKMPATIDDPAILDEIKESLETVGYAQARP</sequence>
<dbReference type="InterPro" id="IPR020845">
    <property type="entry name" value="AMP-binding_CS"/>
</dbReference>
<dbReference type="RefSeq" id="WP_377315193.1">
    <property type="nucleotide sequence ID" value="NZ_JBHUIY010000009.1"/>
</dbReference>
<dbReference type="InterPro" id="IPR025110">
    <property type="entry name" value="AMP-bd_C"/>
</dbReference>
<evidence type="ECO:0000259" key="2">
    <source>
        <dbReference type="Pfam" id="PF00501"/>
    </source>
</evidence>
<reference evidence="6" key="1">
    <citation type="journal article" date="2019" name="Int. J. Syst. Evol. Microbiol.">
        <title>The Global Catalogue of Microorganisms (GCM) 10K type strain sequencing project: providing services to taxonomists for standard genome sequencing and annotation.</title>
        <authorList>
            <consortium name="The Broad Institute Genomics Platform"/>
            <consortium name="The Broad Institute Genome Sequencing Center for Infectious Disease"/>
            <person name="Wu L."/>
            <person name="Ma J."/>
        </authorList>
    </citation>
    <scope>NUCLEOTIDE SEQUENCE [LARGE SCALE GENOMIC DNA]</scope>
    <source>
        <strain evidence="6">KCTC 15012</strain>
    </source>
</reference>
<evidence type="ECO:0000256" key="1">
    <source>
        <dbReference type="ARBA" id="ARBA00006432"/>
    </source>
</evidence>
<accession>A0ABW5CBS7</accession>